<dbReference type="OrthoDB" id="5622506at2"/>
<dbReference type="Gene3D" id="1.25.40.20">
    <property type="entry name" value="Ankyrin repeat-containing domain"/>
    <property type="match status" value="1"/>
</dbReference>
<gene>
    <name evidence="4" type="ORF">AR1Y2_2092</name>
</gene>
<dbReference type="Proteomes" id="UP000298653">
    <property type="component" value="Chromosome"/>
</dbReference>
<dbReference type="InterPro" id="IPR002110">
    <property type="entry name" value="Ankyrin_rpt"/>
</dbReference>
<name>A0A4P8IDS6_9FIRM</name>
<dbReference type="PANTHER" id="PTHR24171">
    <property type="entry name" value="ANKYRIN REPEAT DOMAIN-CONTAINING PROTEIN 39-RELATED"/>
    <property type="match status" value="1"/>
</dbReference>
<proteinExistence type="predicted"/>
<sequence>MKKIPTVHKKMAAVLLFILLVGCFLLGVWHSAGKKAAKKSVYKEGTVQYHIFYNNKKEIKRMVSQGLDLNASSQTASNAPLIMAIDALDRDRMYSMVAFLIKQGAFVNADYQTDSDIVFRRRTPLYEAVSFGDTKLLRQLLNAGASADYRDKDGTTPLMFACYMANGSVNQNTVDNIRSLLYAGADPSAVNQDGKTAEDYFEMGRRNIEADMKDNRLTDEEKKQTRRYLGKIRVLLDRAVRSRR</sequence>
<evidence type="ECO:0000256" key="3">
    <source>
        <dbReference type="PROSITE-ProRule" id="PRU00023"/>
    </source>
</evidence>
<evidence type="ECO:0000313" key="4">
    <source>
        <dbReference type="EMBL" id="QCP35546.1"/>
    </source>
</evidence>
<dbReference type="AlphaFoldDB" id="A0A4P8IDS6"/>
<evidence type="ECO:0000256" key="1">
    <source>
        <dbReference type="ARBA" id="ARBA00022737"/>
    </source>
</evidence>
<dbReference type="PROSITE" id="PS50297">
    <property type="entry name" value="ANK_REP_REGION"/>
    <property type="match status" value="1"/>
</dbReference>
<keyword evidence="1" id="KW-0677">Repeat</keyword>
<dbReference type="GO" id="GO:0004842">
    <property type="term" value="F:ubiquitin-protein transferase activity"/>
    <property type="evidence" value="ECO:0007669"/>
    <property type="project" value="TreeGrafter"/>
</dbReference>
<dbReference type="EMBL" id="CP040058">
    <property type="protein sequence ID" value="QCP35546.1"/>
    <property type="molecule type" value="Genomic_DNA"/>
</dbReference>
<organism evidence="4 5">
    <name type="scientific">Anaerostipes rhamnosivorans</name>
    <dbReference type="NCBI Taxonomy" id="1229621"/>
    <lineage>
        <taxon>Bacteria</taxon>
        <taxon>Bacillati</taxon>
        <taxon>Bacillota</taxon>
        <taxon>Clostridia</taxon>
        <taxon>Lachnospirales</taxon>
        <taxon>Lachnospiraceae</taxon>
        <taxon>Anaerostipes</taxon>
    </lineage>
</organism>
<protein>
    <submittedName>
        <fullName evidence="4">Uncharacterized protein</fullName>
    </submittedName>
</protein>
<dbReference type="PROSITE" id="PS51257">
    <property type="entry name" value="PROKAR_LIPOPROTEIN"/>
    <property type="match status" value="1"/>
</dbReference>
<dbReference type="RefSeq" id="WP_137328898.1">
    <property type="nucleotide sequence ID" value="NZ_CP040058.1"/>
</dbReference>
<feature type="repeat" description="ANK" evidence="3">
    <location>
        <begin position="120"/>
        <end position="152"/>
    </location>
</feature>
<evidence type="ECO:0000256" key="2">
    <source>
        <dbReference type="ARBA" id="ARBA00023043"/>
    </source>
</evidence>
<dbReference type="GO" id="GO:0085020">
    <property type="term" value="P:protein K6-linked ubiquitination"/>
    <property type="evidence" value="ECO:0007669"/>
    <property type="project" value="TreeGrafter"/>
</dbReference>
<keyword evidence="5" id="KW-1185">Reference proteome</keyword>
<dbReference type="KEGG" id="arf:AR1Y2_2092"/>
<dbReference type="Pfam" id="PF12796">
    <property type="entry name" value="Ank_2"/>
    <property type="match status" value="1"/>
</dbReference>
<feature type="repeat" description="ANK" evidence="3">
    <location>
        <begin position="153"/>
        <end position="192"/>
    </location>
</feature>
<dbReference type="SUPFAM" id="SSF48403">
    <property type="entry name" value="Ankyrin repeat"/>
    <property type="match status" value="1"/>
</dbReference>
<evidence type="ECO:0000313" key="5">
    <source>
        <dbReference type="Proteomes" id="UP000298653"/>
    </source>
</evidence>
<dbReference type="SMART" id="SM00248">
    <property type="entry name" value="ANK"/>
    <property type="match status" value="3"/>
</dbReference>
<reference evidence="4 5" key="1">
    <citation type="submission" date="2019-05" db="EMBL/GenBank/DDBJ databases">
        <title>Complete genome sequencing of Anaerostipes rhamnosivorans.</title>
        <authorList>
            <person name="Bui T.P.N."/>
            <person name="de Vos W.M."/>
        </authorList>
    </citation>
    <scope>NUCLEOTIDE SEQUENCE [LARGE SCALE GENOMIC DNA]</scope>
    <source>
        <strain evidence="4 5">1y2</strain>
    </source>
</reference>
<keyword evidence="2 3" id="KW-0040">ANK repeat</keyword>
<accession>A0A4P8IDS6</accession>
<dbReference type="PANTHER" id="PTHR24171:SF8">
    <property type="entry name" value="BRCA1-ASSOCIATED RING DOMAIN PROTEIN 1"/>
    <property type="match status" value="1"/>
</dbReference>
<dbReference type="InterPro" id="IPR036770">
    <property type="entry name" value="Ankyrin_rpt-contain_sf"/>
</dbReference>
<dbReference type="PROSITE" id="PS50088">
    <property type="entry name" value="ANK_REPEAT"/>
    <property type="match status" value="2"/>
</dbReference>